<name>A0A6C0HWV4_9ZZZZ</name>
<sequence length="331" mass="39358">MFSFSTIKKSGLIHENGDFIVHPTFDKIILLKKVNKFFFGIKETPITNPQYLLMSNIIIKYKDENYLILSKLHKFIEAIGSMENQSHKFLTINYYNFIGQEINGIQKDVIDFNNQFINYLNNKKPLYYNTIIKMFGDTFFNGYLVGIENNTNMISIKYDNIIITYGYTPIDMKLYINININHYDYNHNNINNTLYEQIKEAYLMMDIDRFVVYNLTKITNNEGFASLLVSSHNNKEDHCIPIYIINTFINFKNNNSSTKYLDRFQKIYKETTIWINSEDDILLNFEGFNKYFLNLELNDLSSINDKEMINDFYYNITNELISSYKTLYYEK</sequence>
<protein>
    <submittedName>
        <fullName evidence="1">Uncharacterized protein</fullName>
    </submittedName>
</protein>
<proteinExistence type="predicted"/>
<dbReference type="AlphaFoldDB" id="A0A6C0HWV4"/>
<reference evidence="1" key="1">
    <citation type="journal article" date="2020" name="Nature">
        <title>Giant virus diversity and host interactions through global metagenomics.</title>
        <authorList>
            <person name="Schulz F."/>
            <person name="Roux S."/>
            <person name="Paez-Espino D."/>
            <person name="Jungbluth S."/>
            <person name="Walsh D.A."/>
            <person name="Denef V.J."/>
            <person name="McMahon K.D."/>
            <person name="Konstantinidis K.T."/>
            <person name="Eloe-Fadrosh E.A."/>
            <person name="Kyrpides N.C."/>
            <person name="Woyke T."/>
        </authorList>
    </citation>
    <scope>NUCLEOTIDE SEQUENCE</scope>
    <source>
        <strain evidence="1">GVMAG-M-3300023184-177</strain>
    </source>
</reference>
<dbReference type="EMBL" id="MN740017">
    <property type="protein sequence ID" value="QHT84333.1"/>
    <property type="molecule type" value="Genomic_DNA"/>
</dbReference>
<evidence type="ECO:0000313" key="1">
    <source>
        <dbReference type="EMBL" id="QHT84333.1"/>
    </source>
</evidence>
<organism evidence="1">
    <name type="scientific">viral metagenome</name>
    <dbReference type="NCBI Taxonomy" id="1070528"/>
    <lineage>
        <taxon>unclassified sequences</taxon>
        <taxon>metagenomes</taxon>
        <taxon>organismal metagenomes</taxon>
    </lineage>
</organism>
<accession>A0A6C0HWV4</accession>